<comment type="caution">
    <text evidence="11">The sequence shown here is derived from an EMBL/GenBank/DDBJ whole genome shotgun (WGS) entry which is preliminary data.</text>
</comment>
<evidence type="ECO:0000256" key="1">
    <source>
        <dbReference type="ARBA" id="ARBA00004479"/>
    </source>
</evidence>
<keyword evidence="11" id="KW-0808">Transferase</keyword>
<dbReference type="Pfam" id="PF03345">
    <property type="entry name" value="OST48_N"/>
    <property type="match status" value="1"/>
</dbReference>
<dbReference type="GO" id="GO:0016740">
    <property type="term" value="F:transferase activity"/>
    <property type="evidence" value="ECO:0007669"/>
    <property type="project" value="UniProtKB-KW"/>
</dbReference>
<keyword evidence="12" id="KW-1185">Reference proteome</keyword>
<comment type="function">
    <text evidence="8">Subunit of the oligosaccharyl transferase (OST) complex that catalyzes the initial transfer of a defined glycan (Glc(3)Man(9)GlcNAc(2) in eukaryotes) from the lipid carrier dolichol-pyrophosphate to an asparagine residue within an Asn-X-Ser/Thr consensus motif in nascent polypeptide chains, the first step in protein N-glycosylation. N-glycosylation occurs cotranslationally and the complex associates with the Sec61 complex at the channel-forming translocon complex that mediates protein translocation across the endoplasmic reticulum (ER).</text>
</comment>
<evidence type="ECO:0000259" key="9">
    <source>
        <dbReference type="Pfam" id="PF03345"/>
    </source>
</evidence>
<dbReference type="InterPro" id="IPR055457">
    <property type="entry name" value="OST48_N"/>
</dbReference>
<evidence type="ECO:0000256" key="8">
    <source>
        <dbReference type="RuleBase" id="RU361142"/>
    </source>
</evidence>
<comment type="subunit">
    <text evidence="8">Component of the oligosaccharyltransferase (OST) complex.</text>
</comment>
<feature type="signal peptide" evidence="8">
    <location>
        <begin position="1"/>
        <end position="22"/>
    </location>
</feature>
<evidence type="ECO:0000313" key="12">
    <source>
        <dbReference type="Proteomes" id="UP000697127"/>
    </source>
</evidence>
<dbReference type="AlphaFoldDB" id="A0A9P6WMQ1"/>
<evidence type="ECO:0000256" key="2">
    <source>
        <dbReference type="ARBA" id="ARBA00004922"/>
    </source>
</evidence>
<dbReference type="OrthoDB" id="29105at2759"/>
<comment type="subcellular location">
    <subcellularLocation>
        <location evidence="8">Endoplasmic reticulum membrane</location>
        <topology evidence="8">Single-pass type I membrane protein</topology>
    </subcellularLocation>
    <subcellularLocation>
        <location evidence="1">Membrane</location>
        <topology evidence="1">Single-pass type I membrane protein</topology>
    </subcellularLocation>
</comment>
<dbReference type="InterPro" id="IPR055459">
    <property type="entry name" value="OST48_MD"/>
</dbReference>
<keyword evidence="8" id="KW-0732">Signal</keyword>
<evidence type="ECO:0000256" key="7">
    <source>
        <dbReference type="ARBA" id="ARBA00023136"/>
    </source>
</evidence>
<evidence type="ECO:0000256" key="4">
    <source>
        <dbReference type="ARBA" id="ARBA00022692"/>
    </source>
</evidence>
<reference evidence="11" key="1">
    <citation type="submission" date="2020-11" db="EMBL/GenBank/DDBJ databases">
        <title>Kefir isolates.</title>
        <authorList>
            <person name="Marcisauskas S."/>
            <person name="Kim Y."/>
            <person name="Blasche S."/>
        </authorList>
    </citation>
    <scope>NUCLEOTIDE SEQUENCE</scope>
    <source>
        <strain evidence="11">Olga-1</strain>
    </source>
</reference>
<feature type="domain" description="OST48 middle" evidence="10">
    <location>
        <begin position="286"/>
        <end position="426"/>
    </location>
</feature>
<gene>
    <name evidence="11" type="primary">WBP1</name>
    <name evidence="11" type="ORF">C6P40_004219</name>
</gene>
<feature type="chain" id="PRO_5040542203" description="Dolichyl-diphosphooligosaccharide--protein glycosyltransferase subunit WBP1" evidence="8">
    <location>
        <begin position="23"/>
        <end position="438"/>
    </location>
</feature>
<feature type="domain" description="OST48 N-terminal" evidence="9">
    <location>
        <begin position="26"/>
        <end position="254"/>
    </location>
</feature>
<dbReference type="PANTHER" id="PTHR10830">
    <property type="entry name" value="DOLICHYL-DIPHOSPHOOLIGOSACCHARIDE--PROTEIN GLYCOSYLTRANSFERASE 48 KDA SUBUNIT"/>
    <property type="match status" value="1"/>
</dbReference>
<proteinExistence type="inferred from homology"/>
<dbReference type="GO" id="GO:0008250">
    <property type="term" value="C:oligosaccharyltransferase complex"/>
    <property type="evidence" value="ECO:0007669"/>
    <property type="project" value="TreeGrafter"/>
</dbReference>
<dbReference type="Proteomes" id="UP000697127">
    <property type="component" value="Unassembled WGS sequence"/>
</dbReference>
<keyword evidence="4 8" id="KW-0812">Transmembrane</keyword>
<dbReference type="PANTHER" id="PTHR10830:SF0">
    <property type="entry name" value="DOLICHYL-DIPHOSPHOOLIGOSACCHARIDE--PROTEIN GLYCOSYLTRANSFERASE 48 KDA SUBUNIT"/>
    <property type="match status" value="1"/>
</dbReference>
<protein>
    <recommendedName>
        <fullName evidence="8">Dolichyl-diphosphooligosaccharide--protein glycosyltransferase subunit WBP1</fullName>
        <shortName evidence="8">Oligosaccharyl transferase subunit WBP1</shortName>
    </recommendedName>
</protein>
<evidence type="ECO:0000256" key="5">
    <source>
        <dbReference type="ARBA" id="ARBA00022824"/>
    </source>
</evidence>
<comment type="similarity">
    <text evidence="3 8">Belongs to the DDOST 48 kDa subunit family.</text>
</comment>
<keyword evidence="5 8" id="KW-0256">Endoplasmic reticulum</keyword>
<feature type="transmembrane region" description="Helical" evidence="8">
    <location>
        <begin position="404"/>
        <end position="425"/>
    </location>
</feature>
<evidence type="ECO:0000256" key="6">
    <source>
        <dbReference type="ARBA" id="ARBA00022989"/>
    </source>
</evidence>
<name>A0A9P6WMQ1_9ASCO</name>
<keyword evidence="6 8" id="KW-1133">Transmembrane helix</keyword>
<dbReference type="Pfam" id="PF23358">
    <property type="entry name" value="OST48_MD"/>
    <property type="match status" value="1"/>
</dbReference>
<evidence type="ECO:0000259" key="10">
    <source>
        <dbReference type="Pfam" id="PF23358"/>
    </source>
</evidence>
<accession>A0A9P6WMQ1</accession>
<dbReference type="GO" id="GO:0018279">
    <property type="term" value="P:protein N-linked glycosylation via asparagine"/>
    <property type="evidence" value="ECO:0007669"/>
    <property type="project" value="UniProtKB-UniRule"/>
</dbReference>
<evidence type="ECO:0000256" key="3">
    <source>
        <dbReference type="ARBA" id="ARBA00008743"/>
    </source>
</evidence>
<dbReference type="EMBL" id="PUHW01000054">
    <property type="protein sequence ID" value="KAG0689922.1"/>
    <property type="molecule type" value="Genomic_DNA"/>
</dbReference>
<evidence type="ECO:0000313" key="11">
    <source>
        <dbReference type="EMBL" id="KAG0689922.1"/>
    </source>
</evidence>
<keyword evidence="7 8" id="KW-0472">Membrane</keyword>
<organism evidence="11 12">
    <name type="scientific">Pichia californica</name>
    <dbReference type="NCBI Taxonomy" id="460514"/>
    <lineage>
        <taxon>Eukaryota</taxon>
        <taxon>Fungi</taxon>
        <taxon>Dikarya</taxon>
        <taxon>Ascomycota</taxon>
        <taxon>Saccharomycotina</taxon>
        <taxon>Pichiomycetes</taxon>
        <taxon>Pichiales</taxon>
        <taxon>Pichiaceae</taxon>
        <taxon>Pichia</taxon>
    </lineage>
</organism>
<dbReference type="InterPro" id="IPR005013">
    <property type="entry name" value="DDOST_48_kDa_subunit"/>
</dbReference>
<comment type="pathway">
    <text evidence="2 8">Protein modification; protein glycosylation.</text>
</comment>
<sequence length="438" mass="49895">MAGWNIARLVAVLFSLLTLCCAQILNTLVLYDSDEDLTTYSHLIETLHDNRLSTDFHKVGVDEETQIIDINNKILYSNILILPNRAKKLSVNIDHDTLLTYANNGGNLLLISEDLGTQLDTSIFLNQLGIYPSPKGYTFNDFHSEESIDSFKPEFLNKYIIDDNTNNEISTISFANSAVALISNSEYLIPLLRTSRTSSSKNEDDLIWHSGNQGYLSVAFQGLNNGRVLWLGSPASLKNDSLNKKFVNDIIQWTFQLKSVIKATFSTNKRVDSLDPSIELPFVDADDYYKIKDTTYYEIGLSKYEFENDKWVPFTLDDESDHIQLEFIMLDPYYRLNLNHTASTENEAIYSALFKIPDQHGMFTFSVDYKRPGLSYVTVEEVVPIRHLANDEYARSWEIPNSKVYMAGYGVVVAAWLFFVILFIFSGKKNIDSSKKNN</sequence>